<dbReference type="GO" id="GO:0008428">
    <property type="term" value="F:ribonuclease inhibitor activity"/>
    <property type="evidence" value="ECO:0007669"/>
    <property type="project" value="InterPro"/>
</dbReference>
<dbReference type="GO" id="GO:0046872">
    <property type="term" value="F:metal ion binding"/>
    <property type="evidence" value="ECO:0007669"/>
    <property type="project" value="UniProtKB-KW"/>
</dbReference>
<comment type="cofactor">
    <cofactor evidence="9">
        <name>Mg(2+)</name>
        <dbReference type="ChEBI" id="CHEBI:18420"/>
    </cofactor>
</comment>
<dbReference type="OrthoDB" id="943692at2"/>
<dbReference type="InterPro" id="IPR005493">
    <property type="entry name" value="RraA/RraA-like"/>
</dbReference>
<evidence type="ECO:0000256" key="1">
    <source>
        <dbReference type="ARBA" id="ARBA00001342"/>
    </source>
</evidence>
<comment type="catalytic activity">
    <reaction evidence="1 10">
        <text>4-hydroxy-4-methyl-2-oxoglutarate = 2 pyruvate</text>
        <dbReference type="Rhea" id="RHEA:22748"/>
        <dbReference type="ChEBI" id="CHEBI:15361"/>
        <dbReference type="ChEBI" id="CHEBI:58276"/>
        <dbReference type="EC" id="4.1.3.17"/>
    </reaction>
</comment>
<dbReference type="InterPro" id="IPR036704">
    <property type="entry name" value="RraA/RraA-like_sf"/>
</dbReference>
<evidence type="ECO:0000256" key="4">
    <source>
        <dbReference type="ARBA" id="ARBA00011233"/>
    </source>
</evidence>
<organism evidence="12 13">
    <name type="scientific">Mycolicibacterium agri</name>
    <name type="common">Mycobacterium agri</name>
    <dbReference type="NCBI Taxonomy" id="36811"/>
    <lineage>
        <taxon>Bacteria</taxon>
        <taxon>Bacillati</taxon>
        <taxon>Actinomycetota</taxon>
        <taxon>Actinomycetes</taxon>
        <taxon>Mycobacteriales</taxon>
        <taxon>Mycobacteriaceae</taxon>
        <taxon>Mycolicibacterium</taxon>
    </lineage>
</organism>
<comment type="cofactor">
    <cofactor evidence="2 10">
        <name>a divalent metal cation</name>
        <dbReference type="ChEBI" id="CHEBI:60240"/>
    </cofactor>
</comment>
<evidence type="ECO:0000256" key="10">
    <source>
        <dbReference type="RuleBase" id="RU004338"/>
    </source>
</evidence>
<reference evidence="11 14" key="2">
    <citation type="journal article" date="2019" name="Emerg. Microbes Infect.">
        <title>Comprehensive subspecies identification of 175 nontuberculous mycobacteria species based on 7547 genomic profiles.</title>
        <authorList>
            <person name="Matsumoto Y."/>
            <person name="Kinjo T."/>
            <person name="Motooka D."/>
            <person name="Nabeya D."/>
            <person name="Jung N."/>
            <person name="Uechi K."/>
            <person name="Horii T."/>
            <person name="Iida T."/>
            <person name="Fujita J."/>
            <person name="Nakamura S."/>
        </authorList>
    </citation>
    <scope>NUCLEOTIDE SEQUENCE [LARGE SCALE GENOMIC DNA]</scope>
    <source>
        <strain evidence="11 14">JCM 6377</strain>
    </source>
</reference>
<comment type="function">
    <text evidence="7 10">Catalyzes the aldol cleavage of 4-hydroxy-4-methyl-2-oxoglutarate (HMG) into 2 molecules of pyruvate. Also contains a secondary oxaloacetate (OAA) decarboxylase activity due to the common pyruvate enolate transition state formed following C-C bond cleavage in the retro-aldol and decarboxylation reactions.</text>
</comment>
<feature type="binding site" evidence="9">
    <location>
        <begin position="61"/>
        <end position="64"/>
    </location>
    <ligand>
        <name>substrate</name>
    </ligand>
</feature>
<dbReference type="NCBIfam" id="NF006875">
    <property type="entry name" value="PRK09372.1"/>
    <property type="match status" value="1"/>
</dbReference>
<accession>A0A2A7MPD7</accession>
<sequence length="159" mass="16740">MLATTAGARKLIVVLREFAGEIVTFRSREDNRILKDIIAEPGEGRVIVVDTEGVTRCAMLGDDMALKAYRNGWAGVVINGAVRDVDALSSIPIGINALGSNPRRSRKEATGERGVLVSFGGALFTPGAILVSDSDGIVIGPATLLGRDWPNPAAIPDET</sequence>
<evidence type="ECO:0000256" key="7">
    <source>
        <dbReference type="ARBA" id="ARBA00025046"/>
    </source>
</evidence>
<reference evidence="12 13" key="1">
    <citation type="submission" date="2017-10" db="EMBL/GenBank/DDBJ databases">
        <title>The new phylogeny of genus Mycobacterium.</title>
        <authorList>
            <person name="Tortoli E."/>
            <person name="Trovato A."/>
            <person name="Cirillo D.M."/>
        </authorList>
    </citation>
    <scope>NUCLEOTIDE SEQUENCE [LARGE SCALE GENOMIC DNA]</scope>
    <source>
        <strain evidence="12 13">CCUG37673</strain>
    </source>
</reference>
<proteinExistence type="inferred from homology"/>
<dbReference type="Proteomes" id="UP000465302">
    <property type="component" value="Unassembled WGS sequence"/>
</dbReference>
<evidence type="ECO:0000256" key="9">
    <source>
        <dbReference type="PIRSR" id="PIRSR605493-1"/>
    </source>
</evidence>
<evidence type="ECO:0000313" key="13">
    <source>
        <dbReference type="Proteomes" id="UP000220914"/>
    </source>
</evidence>
<dbReference type="EC" id="4.1.1.112" evidence="10"/>
<evidence type="ECO:0000256" key="8">
    <source>
        <dbReference type="ARBA" id="ARBA00047973"/>
    </source>
</evidence>
<dbReference type="Pfam" id="PF03737">
    <property type="entry name" value="RraA-like"/>
    <property type="match status" value="1"/>
</dbReference>
<dbReference type="EMBL" id="BLKS01000001">
    <property type="protein sequence ID" value="GFG51929.1"/>
    <property type="molecule type" value="Genomic_DNA"/>
</dbReference>
<evidence type="ECO:0000313" key="11">
    <source>
        <dbReference type="EMBL" id="GFG51929.1"/>
    </source>
</evidence>
<evidence type="ECO:0000256" key="3">
    <source>
        <dbReference type="ARBA" id="ARBA00008621"/>
    </source>
</evidence>
<dbReference type="AlphaFoldDB" id="A0A2A7MPD7"/>
<protein>
    <recommendedName>
        <fullName evidence="10">4-hydroxy-4-methyl-2-oxoglutarate aldolase</fullName>
        <shortName evidence="10">HMG aldolase</shortName>
        <ecNumber evidence="10">4.1.1.112</ecNumber>
        <ecNumber evidence="10">4.1.3.17</ecNumber>
    </recommendedName>
    <alternativeName>
        <fullName evidence="10">Oxaloacetate decarboxylase</fullName>
    </alternativeName>
</protein>
<dbReference type="EMBL" id="PDCP01000102">
    <property type="protein sequence ID" value="PEG33595.1"/>
    <property type="molecule type" value="Genomic_DNA"/>
</dbReference>
<keyword evidence="13" id="KW-1185">Reference proteome</keyword>
<dbReference type="SUPFAM" id="SSF89562">
    <property type="entry name" value="RraA-like"/>
    <property type="match status" value="1"/>
</dbReference>
<dbReference type="EC" id="4.1.3.17" evidence="10"/>
<keyword evidence="12" id="KW-0489">Methyltransferase</keyword>
<feature type="binding site" evidence="9">
    <location>
        <position position="83"/>
    </location>
    <ligand>
        <name>substrate</name>
    </ligand>
</feature>
<gene>
    <name evidence="12" type="ORF">CQY20_29860</name>
    <name evidence="11" type="ORF">MAGR_33700</name>
</gene>
<feature type="binding site" evidence="9">
    <location>
        <position position="84"/>
    </location>
    <ligand>
        <name>Mg(2+)</name>
        <dbReference type="ChEBI" id="CHEBI:18420"/>
    </ligand>
</feature>
<dbReference type="GO" id="GO:0008168">
    <property type="term" value="F:methyltransferase activity"/>
    <property type="evidence" value="ECO:0007669"/>
    <property type="project" value="UniProtKB-KW"/>
</dbReference>
<dbReference type="GO" id="GO:0008948">
    <property type="term" value="F:oxaloacetate decarboxylase activity"/>
    <property type="evidence" value="ECO:0007669"/>
    <property type="project" value="UniProtKB-EC"/>
</dbReference>
<dbReference type="PANTHER" id="PTHR33254">
    <property type="entry name" value="4-HYDROXY-4-METHYL-2-OXOGLUTARATE ALDOLASE 3-RELATED"/>
    <property type="match status" value="1"/>
</dbReference>
<dbReference type="Gene3D" id="3.50.30.40">
    <property type="entry name" value="Ribonuclease E inhibitor RraA/RraA-like"/>
    <property type="match status" value="1"/>
</dbReference>
<dbReference type="GO" id="GO:0047443">
    <property type="term" value="F:4-hydroxy-4-methyl-2-oxoglutarate aldolase activity"/>
    <property type="evidence" value="ECO:0007669"/>
    <property type="project" value="UniProtKB-EC"/>
</dbReference>
<evidence type="ECO:0000313" key="12">
    <source>
        <dbReference type="EMBL" id="PEG33595.1"/>
    </source>
</evidence>
<dbReference type="InterPro" id="IPR010203">
    <property type="entry name" value="RraA"/>
</dbReference>
<dbReference type="CDD" id="cd16841">
    <property type="entry name" value="RraA_family"/>
    <property type="match status" value="1"/>
</dbReference>
<keyword evidence="12" id="KW-0808">Transferase</keyword>
<dbReference type="GO" id="GO:0051252">
    <property type="term" value="P:regulation of RNA metabolic process"/>
    <property type="evidence" value="ECO:0007669"/>
    <property type="project" value="InterPro"/>
</dbReference>
<keyword evidence="9" id="KW-0460">Magnesium</keyword>
<evidence type="ECO:0000256" key="5">
    <source>
        <dbReference type="ARBA" id="ARBA00022723"/>
    </source>
</evidence>
<dbReference type="NCBIfam" id="TIGR01935">
    <property type="entry name" value="NOT-MenG"/>
    <property type="match status" value="1"/>
</dbReference>
<evidence type="ECO:0000313" key="14">
    <source>
        <dbReference type="Proteomes" id="UP000465302"/>
    </source>
</evidence>
<dbReference type="Proteomes" id="UP000220914">
    <property type="component" value="Unassembled WGS sequence"/>
</dbReference>
<comment type="subunit">
    <text evidence="4 10">Homotrimer.</text>
</comment>
<comment type="caution">
    <text evidence="12">The sequence shown here is derived from an EMBL/GenBank/DDBJ whole genome shotgun (WGS) entry which is preliminary data.</text>
</comment>
<dbReference type="PANTHER" id="PTHR33254:SF4">
    <property type="entry name" value="4-HYDROXY-4-METHYL-2-OXOGLUTARATE ALDOLASE 3-RELATED"/>
    <property type="match status" value="1"/>
</dbReference>
<evidence type="ECO:0000256" key="6">
    <source>
        <dbReference type="ARBA" id="ARBA00023239"/>
    </source>
</evidence>
<evidence type="ECO:0000256" key="2">
    <source>
        <dbReference type="ARBA" id="ARBA00001968"/>
    </source>
</evidence>
<comment type="catalytic activity">
    <reaction evidence="8 10">
        <text>oxaloacetate + H(+) = pyruvate + CO2</text>
        <dbReference type="Rhea" id="RHEA:15641"/>
        <dbReference type="ChEBI" id="CHEBI:15361"/>
        <dbReference type="ChEBI" id="CHEBI:15378"/>
        <dbReference type="ChEBI" id="CHEBI:16452"/>
        <dbReference type="ChEBI" id="CHEBI:16526"/>
        <dbReference type="EC" id="4.1.1.112"/>
    </reaction>
</comment>
<keyword evidence="6 10" id="KW-0456">Lyase</keyword>
<comment type="similarity">
    <text evidence="3 10">Belongs to the class II aldolase/RraA-like family.</text>
</comment>
<reference evidence="11" key="3">
    <citation type="submission" date="2020-02" db="EMBL/GenBank/DDBJ databases">
        <authorList>
            <person name="Matsumoto Y."/>
            <person name="Motooka D."/>
            <person name="Nakamura S."/>
        </authorList>
    </citation>
    <scope>NUCLEOTIDE SEQUENCE</scope>
    <source>
        <strain evidence="11">JCM 6377</strain>
    </source>
</reference>
<dbReference type="GO" id="GO:0032259">
    <property type="term" value="P:methylation"/>
    <property type="evidence" value="ECO:0007669"/>
    <property type="project" value="UniProtKB-KW"/>
</dbReference>
<keyword evidence="5 9" id="KW-0479">Metal-binding</keyword>
<dbReference type="RefSeq" id="WP_097944341.1">
    <property type="nucleotide sequence ID" value="NZ_BLKS01000001.1"/>
</dbReference>
<name>A0A2A7MPD7_MYCAG</name>